<evidence type="ECO:0000313" key="3">
    <source>
        <dbReference type="Proteomes" id="UP000266506"/>
    </source>
</evidence>
<dbReference type="Gene3D" id="3.60.15.10">
    <property type="entry name" value="Ribonuclease Z/Hydroxyacylglutathione hydrolase-like"/>
    <property type="match status" value="1"/>
</dbReference>
<accession>A0A397RV01</accession>
<dbReference type="InterPro" id="IPR036866">
    <property type="entry name" value="RibonucZ/Hydroxyglut_hydro"/>
</dbReference>
<reference evidence="2 3" key="1">
    <citation type="submission" date="2018-08" db="EMBL/GenBank/DDBJ databases">
        <title>Genomic Encyclopedia of Archaeal and Bacterial Type Strains, Phase II (KMG-II): from individual species to whole genera.</title>
        <authorList>
            <person name="Goeker M."/>
        </authorList>
    </citation>
    <scope>NUCLEOTIDE SEQUENCE [LARGE SCALE GENOMIC DNA]</scope>
    <source>
        <strain evidence="2 3">ATCC 27112</strain>
    </source>
</reference>
<protein>
    <submittedName>
        <fullName evidence="2">Metallo-beta-lactamase superfamily protein</fullName>
    </submittedName>
</protein>
<dbReference type="RefSeq" id="WP_119016599.1">
    <property type="nucleotide sequence ID" value="NZ_QXEV01000019.1"/>
</dbReference>
<dbReference type="SMART" id="SM00849">
    <property type="entry name" value="Lactamase_B"/>
    <property type="match status" value="1"/>
</dbReference>
<evidence type="ECO:0000313" key="2">
    <source>
        <dbReference type="EMBL" id="RIA75447.1"/>
    </source>
</evidence>
<dbReference type="Pfam" id="PF00753">
    <property type="entry name" value="Lactamase_B"/>
    <property type="match status" value="1"/>
</dbReference>
<dbReference type="SUPFAM" id="SSF56281">
    <property type="entry name" value="Metallo-hydrolase/oxidoreductase"/>
    <property type="match status" value="1"/>
</dbReference>
<dbReference type="Proteomes" id="UP000266506">
    <property type="component" value="Unassembled WGS sequence"/>
</dbReference>
<gene>
    <name evidence="2" type="ORF">EI71_01482</name>
</gene>
<name>A0A397RV01_9MOLU</name>
<dbReference type="OrthoDB" id="367237at2"/>
<keyword evidence="3" id="KW-1185">Reference proteome</keyword>
<comment type="caution">
    <text evidence="2">The sequence shown here is derived from an EMBL/GenBank/DDBJ whole genome shotgun (WGS) entry which is preliminary data.</text>
</comment>
<dbReference type="InParanoid" id="A0A397RV01"/>
<feature type="domain" description="Metallo-beta-lactamase" evidence="1">
    <location>
        <begin position="8"/>
        <end position="182"/>
    </location>
</feature>
<sequence length="183" mass="21300">MIILQYGHTKTYFINGLLIDTDYAGTINQFFKCIKENNININDIKYILATHYHPDHIGIVPELMKLGIKLIVIDIQKDYIHFSDNIYKKDKLPFEPIDESKIIILPINKGREFFKSLNIDGEIISTTSHSNDSITIIFDNGDCIIGDIEPESYIDIYKGNNKLKEDWDKINSYNPKKIYYSHH</sequence>
<dbReference type="AlphaFoldDB" id="A0A397RV01"/>
<evidence type="ECO:0000259" key="1">
    <source>
        <dbReference type="SMART" id="SM00849"/>
    </source>
</evidence>
<dbReference type="InterPro" id="IPR001279">
    <property type="entry name" value="Metallo-B-lactamas"/>
</dbReference>
<proteinExistence type="predicted"/>
<dbReference type="EMBL" id="QXEV01000019">
    <property type="protein sequence ID" value="RIA75447.1"/>
    <property type="molecule type" value="Genomic_DNA"/>
</dbReference>
<organism evidence="2 3">
    <name type="scientific">Anaeroplasma bactoclasticum</name>
    <dbReference type="NCBI Taxonomy" id="2088"/>
    <lineage>
        <taxon>Bacteria</taxon>
        <taxon>Bacillati</taxon>
        <taxon>Mycoplasmatota</taxon>
        <taxon>Mollicutes</taxon>
        <taxon>Anaeroplasmatales</taxon>
        <taxon>Anaeroplasmataceae</taxon>
        <taxon>Anaeroplasma</taxon>
    </lineage>
</organism>